<reference evidence="2 3" key="1">
    <citation type="journal article" date="2020" name="mSystems">
        <title>Defining Genomic and Predicted Metabolic Features of the Acetobacterium Genus.</title>
        <authorList>
            <person name="Ross D.E."/>
            <person name="Marshall C.W."/>
            <person name="Gulliver D."/>
            <person name="May H.D."/>
            <person name="Norman R.S."/>
        </authorList>
    </citation>
    <scope>NUCLEOTIDE SEQUENCE [LARGE SCALE GENOMIC DNA]</scope>
    <source>
        <strain evidence="2 3">DSM 4132</strain>
    </source>
</reference>
<dbReference type="InterPro" id="IPR025736">
    <property type="entry name" value="PucR_C-HTH_dom"/>
</dbReference>
<dbReference type="InterPro" id="IPR042070">
    <property type="entry name" value="PucR_C-HTH_sf"/>
</dbReference>
<keyword evidence="3" id="KW-1185">Reference proteome</keyword>
<protein>
    <recommendedName>
        <fullName evidence="1">PucR C-terminal helix-turn-helix domain-containing protein</fullName>
    </recommendedName>
</protein>
<dbReference type="InterPro" id="IPR051448">
    <property type="entry name" value="CdaR-like_regulators"/>
</dbReference>
<proteinExistence type="predicted"/>
<dbReference type="Pfam" id="PF13556">
    <property type="entry name" value="HTH_30"/>
    <property type="match status" value="1"/>
</dbReference>
<evidence type="ECO:0000313" key="3">
    <source>
        <dbReference type="Proteomes" id="UP000622405"/>
    </source>
</evidence>
<feature type="domain" description="PucR C-terminal helix-turn-helix" evidence="1">
    <location>
        <begin position="440"/>
        <end position="496"/>
    </location>
</feature>
<evidence type="ECO:0000259" key="1">
    <source>
        <dbReference type="Pfam" id="PF13556"/>
    </source>
</evidence>
<dbReference type="Gene3D" id="1.10.10.2840">
    <property type="entry name" value="PucR C-terminal helix-turn-helix domain"/>
    <property type="match status" value="1"/>
</dbReference>
<evidence type="ECO:0000313" key="2">
    <source>
        <dbReference type="EMBL" id="MBC3900905.1"/>
    </source>
</evidence>
<name>A0ABR6Z069_9FIRM</name>
<dbReference type="Proteomes" id="UP000622405">
    <property type="component" value="Unassembled WGS sequence"/>
</dbReference>
<dbReference type="RefSeq" id="WP_186895034.1">
    <property type="nucleotide sequence ID" value="NZ_WJBE01000017.1"/>
</dbReference>
<gene>
    <name evidence="2" type="ORF">GH811_14915</name>
</gene>
<comment type="caution">
    <text evidence="2">The sequence shown here is derived from an EMBL/GenBank/DDBJ whole genome shotgun (WGS) entry which is preliminary data.</text>
</comment>
<accession>A0ABR6Z069</accession>
<sequence>MKLSIDIIFEQITWPDAKLISSKTIQLNLSIIRFCRTDNDQELSDEVLYLTDAKKLARLKSEKPLSFICLGLIDETLLDPHWSVIIIPSQIDTGEIFETVQAVFDRYHQWLDHINEIIFNGNTLQTILDASCLYLKNPVALFDDSQGLLMRTSNINLDKLDAIWAHVLEKGYSLKEVDSINLNEKFKNQHQPFFYQSPDTFGNIKRLIAPILVNGQIFGSLAMTELINPLTRSEYANLCLTQQIIERALTVNDEFCKNLETPWYLYHLIKEKYVDPNILSHHLGLKGRTIDEPYSLWCFSPSGKILNSDFSTQGYFNQLSRLFTSAMIFSYESLILVCDYNLESENKKQIQGQLLDFITKSEFKATKSMVFNDLYQISLAYLQCQISNEYADDAAFEIISFNDIYADHILTVLDRHTKLDVLIVPQLRSLNLQDPYTHELLICLKAYITNGKNITTAADSLKIHRHTVVYRLKKILKLTGLNYETLQDDTMFQLFLSCGILLRATPQ</sequence>
<dbReference type="PANTHER" id="PTHR33744">
    <property type="entry name" value="CARBOHYDRATE DIACID REGULATOR"/>
    <property type="match status" value="1"/>
</dbReference>
<organism evidence="2 3">
    <name type="scientific">Acetobacterium malicum</name>
    <dbReference type="NCBI Taxonomy" id="52692"/>
    <lineage>
        <taxon>Bacteria</taxon>
        <taxon>Bacillati</taxon>
        <taxon>Bacillota</taxon>
        <taxon>Clostridia</taxon>
        <taxon>Eubacteriales</taxon>
        <taxon>Eubacteriaceae</taxon>
        <taxon>Acetobacterium</taxon>
    </lineage>
</organism>
<dbReference type="EMBL" id="WJBE01000017">
    <property type="protein sequence ID" value="MBC3900905.1"/>
    <property type="molecule type" value="Genomic_DNA"/>
</dbReference>